<keyword evidence="4" id="KW-0547">Nucleotide-binding</keyword>
<dbReference type="Gene3D" id="2.70.150.10">
    <property type="entry name" value="Calcium-transporting ATPase, cytoplasmic transduction domain A"/>
    <property type="match status" value="1"/>
</dbReference>
<dbReference type="GO" id="GO:0005886">
    <property type="term" value="C:plasma membrane"/>
    <property type="evidence" value="ECO:0007669"/>
    <property type="project" value="TreeGrafter"/>
</dbReference>
<evidence type="ECO:0000259" key="12">
    <source>
        <dbReference type="SMART" id="SM00831"/>
    </source>
</evidence>
<evidence type="ECO:0000256" key="5">
    <source>
        <dbReference type="ARBA" id="ARBA00022840"/>
    </source>
</evidence>
<organism evidence="13 14">
    <name type="scientific">Limimonas halophila</name>
    <dbReference type="NCBI Taxonomy" id="1082479"/>
    <lineage>
        <taxon>Bacteria</taxon>
        <taxon>Pseudomonadati</taxon>
        <taxon>Pseudomonadota</taxon>
        <taxon>Alphaproteobacteria</taxon>
        <taxon>Rhodospirillales</taxon>
        <taxon>Rhodovibrionaceae</taxon>
        <taxon>Limimonas</taxon>
    </lineage>
</organism>
<feature type="compositionally biased region" description="Low complexity" evidence="10">
    <location>
        <begin position="91"/>
        <end position="100"/>
    </location>
</feature>
<dbReference type="InterPro" id="IPR044492">
    <property type="entry name" value="P_typ_ATPase_HD_dom"/>
</dbReference>
<evidence type="ECO:0000256" key="3">
    <source>
        <dbReference type="ARBA" id="ARBA00022723"/>
    </source>
</evidence>
<evidence type="ECO:0000256" key="4">
    <source>
        <dbReference type="ARBA" id="ARBA00022741"/>
    </source>
</evidence>
<dbReference type="InterPro" id="IPR059000">
    <property type="entry name" value="ATPase_P-type_domA"/>
</dbReference>
<dbReference type="InterPro" id="IPR004014">
    <property type="entry name" value="ATPase_P-typ_cation-transptr_N"/>
</dbReference>
<dbReference type="SUPFAM" id="SSF81665">
    <property type="entry name" value="Calcium ATPase, transmembrane domain M"/>
    <property type="match status" value="1"/>
</dbReference>
<feature type="transmembrane region" description="Helical" evidence="11">
    <location>
        <begin position="968"/>
        <end position="988"/>
    </location>
</feature>
<feature type="transmembrane region" description="Helical" evidence="11">
    <location>
        <begin position="192"/>
        <end position="209"/>
    </location>
</feature>
<evidence type="ECO:0000313" key="13">
    <source>
        <dbReference type="EMBL" id="SDF93225.1"/>
    </source>
</evidence>
<proteinExistence type="predicted"/>
<feature type="transmembrane region" description="Helical" evidence="11">
    <location>
        <begin position="386"/>
        <end position="410"/>
    </location>
</feature>
<dbReference type="InterPro" id="IPR008250">
    <property type="entry name" value="ATPase_P-typ_transduc_dom_A_sf"/>
</dbReference>
<keyword evidence="5" id="KW-0067">ATP-binding</keyword>
<keyword evidence="2 11" id="KW-0812">Transmembrane</keyword>
<dbReference type="SFLD" id="SFLDF00027">
    <property type="entry name" value="p-type_atpase"/>
    <property type="match status" value="1"/>
</dbReference>
<evidence type="ECO:0000256" key="2">
    <source>
        <dbReference type="ARBA" id="ARBA00022692"/>
    </source>
</evidence>
<dbReference type="Pfam" id="PF13246">
    <property type="entry name" value="Cation_ATPase"/>
    <property type="match status" value="1"/>
</dbReference>
<dbReference type="SUPFAM" id="SSF56784">
    <property type="entry name" value="HAD-like"/>
    <property type="match status" value="1"/>
</dbReference>
<keyword evidence="9 11" id="KW-0472">Membrane</keyword>
<keyword evidence="14" id="KW-1185">Reference proteome</keyword>
<feature type="transmembrane region" description="Helical" evidence="11">
    <location>
        <begin position="356"/>
        <end position="380"/>
    </location>
</feature>
<keyword evidence="3" id="KW-0479">Metal-binding</keyword>
<dbReference type="PROSITE" id="PS00154">
    <property type="entry name" value="ATPASE_E1_E2"/>
    <property type="match status" value="1"/>
</dbReference>
<evidence type="ECO:0000256" key="11">
    <source>
        <dbReference type="SAM" id="Phobius"/>
    </source>
</evidence>
<feature type="region of interest" description="Disordered" evidence="10">
    <location>
        <begin position="87"/>
        <end position="106"/>
    </location>
</feature>
<reference evidence="13 14" key="1">
    <citation type="submission" date="2016-10" db="EMBL/GenBank/DDBJ databases">
        <authorList>
            <person name="de Groot N.N."/>
        </authorList>
    </citation>
    <scope>NUCLEOTIDE SEQUENCE [LARGE SCALE GENOMIC DNA]</scope>
    <source>
        <strain evidence="13 14">DSM 25584</strain>
    </source>
</reference>
<keyword evidence="6" id="KW-0460">Magnesium</keyword>
<dbReference type="InterPro" id="IPR023298">
    <property type="entry name" value="ATPase_P-typ_TM_dom_sf"/>
</dbReference>
<dbReference type="AlphaFoldDB" id="A0A1G7Q436"/>
<dbReference type="EMBL" id="FNCE01000003">
    <property type="protein sequence ID" value="SDF93225.1"/>
    <property type="molecule type" value="Genomic_DNA"/>
</dbReference>
<dbReference type="Pfam" id="PF00122">
    <property type="entry name" value="E1-E2_ATPase"/>
    <property type="match status" value="1"/>
</dbReference>
<evidence type="ECO:0000256" key="10">
    <source>
        <dbReference type="SAM" id="MobiDB-lite"/>
    </source>
</evidence>
<dbReference type="SFLD" id="SFLDG00002">
    <property type="entry name" value="C1.7:_P-type_atpase_like"/>
    <property type="match status" value="1"/>
</dbReference>
<dbReference type="SMART" id="SM00831">
    <property type="entry name" value="Cation_ATPase_N"/>
    <property type="match status" value="1"/>
</dbReference>
<dbReference type="SUPFAM" id="SSF81653">
    <property type="entry name" value="Calcium ATPase, transduction domain A"/>
    <property type="match status" value="1"/>
</dbReference>
<dbReference type="InterPro" id="IPR036412">
    <property type="entry name" value="HAD-like_sf"/>
</dbReference>
<dbReference type="GO" id="GO:0016887">
    <property type="term" value="F:ATP hydrolysis activity"/>
    <property type="evidence" value="ECO:0007669"/>
    <property type="project" value="InterPro"/>
</dbReference>
<dbReference type="PANTHER" id="PTHR24093:SF513">
    <property type="entry name" value="CATION-TRANSPORTING ATPASE I-RELATED"/>
    <property type="match status" value="1"/>
</dbReference>
<dbReference type="OrthoDB" id="391538at2"/>
<dbReference type="Gene3D" id="3.40.50.1000">
    <property type="entry name" value="HAD superfamily/HAD-like"/>
    <property type="match status" value="1"/>
</dbReference>
<dbReference type="InterPro" id="IPR006068">
    <property type="entry name" value="ATPase_P-typ_cation-transptr_C"/>
</dbReference>
<dbReference type="InterPro" id="IPR018303">
    <property type="entry name" value="ATPase_P-typ_P_site"/>
</dbReference>
<gene>
    <name evidence="13" type="ORF">SAMN05216241_103218</name>
</gene>
<feature type="transmembrane region" description="Helical" evidence="11">
    <location>
        <begin position="823"/>
        <end position="843"/>
    </location>
</feature>
<dbReference type="NCBIfam" id="TIGR01494">
    <property type="entry name" value="ATPase_P-type"/>
    <property type="match status" value="2"/>
</dbReference>
<evidence type="ECO:0000256" key="7">
    <source>
        <dbReference type="ARBA" id="ARBA00022967"/>
    </source>
</evidence>
<evidence type="ECO:0000256" key="1">
    <source>
        <dbReference type="ARBA" id="ARBA00004141"/>
    </source>
</evidence>
<evidence type="ECO:0000313" key="14">
    <source>
        <dbReference type="Proteomes" id="UP000199415"/>
    </source>
</evidence>
<dbReference type="PRINTS" id="PR00120">
    <property type="entry name" value="HATPASE"/>
</dbReference>
<evidence type="ECO:0000256" key="6">
    <source>
        <dbReference type="ARBA" id="ARBA00022842"/>
    </source>
</evidence>
<feature type="domain" description="Cation-transporting P-type ATPase N-terminal" evidence="12">
    <location>
        <begin position="114"/>
        <end position="188"/>
    </location>
</feature>
<dbReference type="STRING" id="1082479.SAMN05216241_103218"/>
<dbReference type="GO" id="GO:0046872">
    <property type="term" value="F:metal ion binding"/>
    <property type="evidence" value="ECO:0007669"/>
    <property type="project" value="UniProtKB-KW"/>
</dbReference>
<dbReference type="InterPro" id="IPR001757">
    <property type="entry name" value="P_typ_ATPase"/>
</dbReference>
<dbReference type="PRINTS" id="PR00119">
    <property type="entry name" value="CATATPASE"/>
</dbReference>
<dbReference type="GO" id="GO:0005524">
    <property type="term" value="F:ATP binding"/>
    <property type="evidence" value="ECO:0007669"/>
    <property type="project" value="UniProtKB-KW"/>
</dbReference>
<dbReference type="Pfam" id="PF00689">
    <property type="entry name" value="Cation_ATPase_C"/>
    <property type="match status" value="1"/>
</dbReference>
<comment type="subcellular location">
    <subcellularLocation>
        <location evidence="1">Membrane</location>
        <topology evidence="1">Multi-pass membrane protein</topology>
    </subcellularLocation>
</comment>
<accession>A0A1G7Q436</accession>
<dbReference type="PANTHER" id="PTHR24093">
    <property type="entry name" value="CATION TRANSPORTING ATPASE"/>
    <property type="match status" value="1"/>
</dbReference>
<feature type="transmembrane region" description="Helical" evidence="11">
    <location>
        <begin position="936"/>
        <end position="956"/>
    </location>
</feature>
<protein>
    <submittedName>
        <fullName evidence="13">Ca2+-transporting ATPase</fullName>
    </submittedName>
</protein>
<dbReference type="Pfam" id="PF00690">
    <property type="entry name" value="Cation_ATPase_N"/>
    <property type="match status" value="1"/>
</dbReference>
<dbReference type="Gene3D" id="3.40.1110.10">
    <property type="entry name" value="Calcium-transporting ATPase, cytoplasmic domain N"/>
    <property type="match status" value="1"/>
</dbReference>
<dbReference type="GO" id="GO:0005388">
    <property type="term" value="F:P-type calcium transporter activity"/>
    <property type="evidence" value="ECO:0007669"/>
    <property type="project" value="TreeGrafter"/>
</dbReference>
<feature type="transmembrane region" description="Helical" evidence="11">
    <location>
        <begin position="797"/>
        <end position="817"/>
    </location>
</feature>
<keyword evidence="7" id="KW-1278">Translocase</keyword>
<sequence>MRAATVEEEAARHGFTIADDRTAGRLRVRVPDLRAAPELAAAVERGLARVPGVRTARASAWSRSVVIGFDAETAKDEVLAALRGVLDAPPETGGTATGEAAEAESAHPAPDGVAWHTMPVAACAERLESDAHDGLPVDVAEARRARYGANRLREMRAKSRWETVREQVVSLPVMLLMGSAAVSVATGGIADAAAIVGIVAVNTVIGYITERRADATIASMAETGEGIVRVRRGGKKWNCAETELVPGDLVQITAGSPVPVDARVVESRGLMVDESPLTGESVGVRKQAGALGEEAAPIADRVNMVYQGTAVTAGRATVLVTATGGATEMGRIQALADAAEAPQTPSQRQLNQLGTWLALASGGVCVAVFGVGLVRGFALVQMVKNAMALAVAAVPEGLPAMAVTTLALGVRDMRRQGVLIRRLPAVETLGSVQTVCFDKTGTLTENRMAVREVRTAADTLDLRPGTAIGQPALGDGSALGDLLRVSVLCSETRIRKRNGERVFDGSATEAALIAAADRAGFKAKKLRKAHPMLDIRERGNGRNHMASRHTTPDGGTFLAVKGSPDEVLEMCAHVRTPDGDRPLDEGERDRLIRLNAAMADEGLRVLAAACAGTDAPPDAAGELDGELVWLGLVGLADPVRPGVREAVQEFHRAGVATVMITGDQRDTARAIARDLGLAREGEVHVVDARELHELDMHRLGELAEEAHAFSRVTPADKLRIVQALQARRRVVAMTGDGVNDGPALKAADIGVAMGHGGTRVAREMADVVLQRDDVGDMAVAVARGRAIYLNVRRAIQFLLSTNFSEILVMFAAIAAGAGQPLTAMQLLWINLATDVFPAIGLALEPAHEDVMRTPPRDPREPIMRRTDLWRIGRESAVLAAGSLGGYAAALALYGPGPQAQTVACLGLIVGQLSHALTCRSHQPVLSGAHRRRRNRILDGALIGTVGLQALVLGVPALRQFFGFAGLDLTGYALVIVAGLIPFVVNNVLKGGVGRPRVPAAVKRLSQLPVPAAGRALVPA</sequence>
<evidence type="ECO:0000256" key="8">
    <source>
        <dbReference type="ARBA" id="ARBA00022989"/>
    </source>
</evidence>
<dbReference type="Gene3D" id="1.20.1110.10">
    <property type="entry name" value="Calcium-transporting ATPase, transmembrane domain"/>
    <property type="match status" value="1"/>
</dbReference>
<name>A0A1G7Q436_9PROT</name>
<dbReference type="SFLD" id="SFLDS00003">
    <property type="entry name" value="Haloacid_Dehalogenase"/>
    <property type="match status" value="1"/>
</dbReference>
<dbReference type="InterPro" id="IPR023299">
    <property type="entry name" value="ATPase_P-typ_cyto_dom_N"/>
</dbReference>
<dbReference type="Proteomes" id="UP000199415">
    <property type="component" value="Unassembled WGS sequence"/>
</dbReference>
<dbReference type="RefSeq" id="WP_090019335.1">
    <property type="nucleotide sequence ID" value="NZ_FNCE01000003.1"/>
</dbReference>
<dbReference type="SUPFAM" id="SSF81660">
    <property type="entry name" value="Metal cation-transporting ATPase, ATP-binding domain N"/>
    <property type="match status" value="1"/>
</dbReference>
<dbReference type="InterPro" id="IPR023214">
    <property type="entry name" value="HAD_sf"/>
</dbReference>
<keyword evidence="8 11" id="KW-1133">Transmembrane helix</keyword>
<evidence type="ECO:0000256" key="9">
    <source>
        <dbReference type="ARBA" id="ARBA00023136"/>
    </source>
</evidence>